<dbReference type="EMBL" id="AP023354">
    <property type="protein sequence ID" value="BCJ29427.1"/>
    <property type="molecule type" value="Genomic_DNA"/>
</dbReference>
<keyword evidence="1" id="KW-0812">Transmembrane</keyword>
<accession>A0A810L2I8</accession>
<proteinExistence type="predicted"/>
<keyword evidence="1" id="KW-0472">Membrane</keyword>
<dbReference type="KEGG" id="aser:Asera_35350"/>
<name>A0A810L2I8_9ACTN</name>
<keyword evidence="3" id="KW-1185">Reference proteome</keyword>
<evidence type="ECO:0000256" key="1">
    <source>
        <dbReference type="SAM" id="Phobius"/>
    </source>
</evidence>
<organism evidence="2 3">
    <name type="scientific">Actinocatenispora sera</name>
    <dbReference type="NCBI Taxonomy" id="390989"/>
    <lineage>
        <taxon>Bacteria</taxon>
        <taxon>Bacillati</taxon>
        <taxon>Actinomycetota</taxon>
        <taxon>Actinomycetes</taxon>
        <taxon>Micromonosporales</taxon>
        <taxon>Micromonosporaceae</taxon>
        <taxon>Actinocatenispora</taxon>
    </lineage>
</organism>
<feature type="transmembrane region" description="Helical" evidence="1">
    <location>
        <begin position="29"/>
        <end position="50"/>
    </location>
</feature>
<keyword evidence="1" id="KW-1133">Transmembrane helix</keyword>
<gene>
    <name evidence="2" type="ORF">Asera_35350</name>
</gene>
<dbReference type="Proteomes" id="UP000680750">
    <property type="component" value="Chromosome"/>
</dbReference>
<dbReference type="AlphaFoldDB" id="A0A810L2I8"/>
<dbReference type="Pfam" id="PF14015">
    <property type="entry name" value="DUF4231"/>
    <property type="match status" value="1"/>
</dbReference>
<reference evidence="2" key="1">
    <citation type="submission" date="2020-08" db="EMBL/GenBank/DDBJ databases">
        <title>Whole genome shotgun sequence of Actinocatenispora sera NBRC 101916.</title>
        <authorList>
            <person name="Komaki H."/>
            <person name="Tamura T."/>
        </authorList>
    </citation>
    <scope>NUCLEOTIDE SEQUENCE</scope>
    <source>
        <strain evidence="2">NBRC 101916</strain>
    </source>
</reference>
<evidence type="ECO:0000313" key="2">
    <source>
        <dbReference type="EMBL" id="BCJ29427.1"/>
    </source>
</evidence>
<evidence type="ECO:0000313" key="3">
    <source>
        <dbReference type="Proteomes" id="UP000680750"/>
    </source>
</evidence>
<evidence type="ECO:0008006" key="4">
    <source>
        <dbReference type="Google" id="ProtNLM"/>
    </source>
</evidence>
<dbReference type="InterPro" id="IPR025325">
    <property type="entry name" value="DUF4231"/>
</dbReference>
<dbReference type="NCBIfam" id="NF033634">
    <property type="entry name" value="SLATT_1"/>
    <property type="match status" value="1"/>
</dbReference>
<feature type="transmembrane region" description="Helical" evidence="1">
    <location>
        <begin position="121"/>
        <end position="139"/>
    </location>
</feature>
<sequence>MIWAIFGNVILVAATVVVSLLEGDAIERLRIYAYVLTILSLAGSPFLIYYQYKRSRNVRLFIKKLNLVLRKNKHLSGDEEETQSDPVLAHQKQYRDEMPDIIADFREGANKYRSVHNRWQSVIIIGSVLTSAITTASVSFGYVRWVAVVVSFIVGLAAGFTGYFKYRERSFNLQWTSDAIEREYQSVELRVGKYANRSEPEAFALFASVVEQLRDEQAKRQQQLDQHVEIKREQ</sequence>
<feature type="transmembrane region" description="Helical" evidence="1">
    <location>
        <begin position="145"/>
        <end position="164"/>
    </location>
</feature>
<protein>
    <recommendedName>
        <fullName evidence="4">DUF4231 domain-containing protein</fullName>
    </recommendedName>
</protein>